<name>A0A399CX93_9BACT</name>
<dbReference type="InterPro" id="IPR010985">
    <property type="entry name" value="Ribbon_hlx_hlx"/>
</dbReference>
<comment type="caution">
    <text evidence="1">The sequence shown here is derived from an EMBL/GenBank/DDBJ whole genome shotgun (WGS) entry which is preliminary data.</text>
</comment>
<organism evidence="1 2">
    <name type="scientific">Mariniphaga sediminis</name>
    <dbReference type="NCBI Taxonomy" id="1628158"/>
    <lineage>
        <taxon>Bacteria</taxon>
        <taxon>Pseudomonadati</taxon>
        <taxon>Bacteroidota</taxon>
        <taxon>Bacteroidia</taxon>
        <taxon>Marinilabiliales</taxon>
        <taxon>Prolixibacteraceae</taxon>
        <taxon>Mariniphaga</taxon>
    </lineage>
</organism>
<dbReference type="GO" id="GO:0006355">
    <property type="term" value="P:regulation of DNA-templated transcription"/>
    <property type="evidence" value="ECO:0007669"/>
    <property type="project" value="InterPro"/>
</dbReference>
<dbReference type="Pfam" id="PF05534">
    <property type="entry name" value="HicB"/>
    <property type="match status" value="1"/>
</dbReference>
<evidence type="ECO:0000313" key="2">
    <source>
        <dbReference type="Proteomes" id="UP000266441"/>
    </source>
</evidence>
<accession>A0A399CX93</accession>
<dbReference type="SUPFAM" id="SSF47598">
    <property type="entry name" value="Ribbon-helix-helix"/>
    <property type="match status" value="1"/>
</dbReference>
<reference evidence="1 2" key="1">
    <citation type="journal article" date="2015" name="Int. J. Syst. Evol. Microbiol.">
        <title>Mariniphaga sediminis sp. nov., isolated from coastal sediment.</title>
        <authorList>
            <person name="Wang F.Q."/>
            <person name="Shen Q.Y."/>
            <person name="Chen G.J."/>
            <person name="Du Z.J."/>
        </authorList>
    </citation>
    <scope>NUCLEOTIDE SEQUENCE [LARGE SCALE GENOMIC DNA]</scope>
    <source>
        <strain evidence="1 2">SY21</strain>
    </source>
</reference>
<protein>
    <submittedName>
        <fullName evidence="1">Type II toxin-antitoxin system HicB family antitoxin</fullName>
    </submittedName>
</protein>
<dbReference type="Proteomes" id="UP000266441">
    <property type="component" value="Unassembled WGS sequence"/>
</dbReference>
<proteinExistence type="predicted"/>
<dbReference type="AlphaFoldDB" id="A0A399CX93"/>
<keyword evidence="2" id="KW-1185">Reference proteome</keyword>
<dbReference type="EMBL" id="QWET01000016">
    <property type="protein sequence ID" value="RIH63783.1"/>
    <property type="molecule type" value="Genomic_DNA"/>
</dbReference>
<dbReference type="InterPro" id="IPR035069">
    <property type="entry name" value="TTHA1013/TTHA0281-like"/>
</dbReference>
<dbReference type="SUPFAM" id="SSF143100">
    <property type="entry name" value="TTHA1013/TTHA0281-like"/>
    <property type="match status" value="1"/>
</dbReference>
<dbReference type="OrthoDB" id="5297106at2"/>
<gene>
    <name evidence="1" type="ORF">D1164_17765</name>
</gene>
<evidence type="ECO:0000313" key="1">
    <source>
        <dbReference type="EMBL" id="RIH63783.1"/>
    </source>
</evidence>
<dbReference type="RefSeq" id="WP_119351241.1">
    <property type="nucleotide sequence ID" value="NZ_QWET01000016.1"/>
</dbReference>
<dbReference type="InterPro" id="IPR008651">
    <property type="entry name" value="Uncharacterised_HicB"/>
</dbReference>
<sequence length="116" mass="13312">MKYLEYKGYSGSIEYSREDNLFYGKVIGIQSLISYEGKTGKELEHDFKEAVNEYLETCKKQGTNPEKPFKGSFNVRISPKLHYKAALLAKEEKMSLNNFVAESIRDKIERETGTSV</sequence>